<dbReference type="EMBL" id="JAFMYW010000002">
    <property type="protein sequence ID" value="MBO0948456.1"/>
    <property type="molecule type" value="Genomic_DNA"/>
</dbReference>
<reference evidence="1 2" key="1">
    <citation type="submission" date="2021-03" db="EMBL/GenBank/DDBJ databases">
        <title>Fibrella sp. HMF5405 genome sequencing and assembly.</title>
        <authorList>
            <person name="Kang H."/>
            <person name="Kim H."/>
            <person name="Bae S."/>
            <person name="Joh K."/>
        </authorList>
    </citation>
    <scope>NUCLEOTIDE SEQUENCE [LARGE SCALE GENOMIC DNA]</scope>
    <source>
        <strain evidence="1 2">HMF5405</strain>
    </source>
</reference>
<organism evidence="1 2">
    <name type="scientific">Fibrella forsythiae</name>
    <dbReference type="NCBI Taxonomy" id="2817061"/>
    <lineage>
        <taxon>Bacteria</taxon>
        <taxon>Pseudomonadati</taxon>
        <taxon>Bacteroidota</taxon>
        <taxon>Cytophagia</taxon>
        <taxon>Cytophagales</taxon>
        <taxon>Spirosomataceae</taxon>
        <taxon>Fibrella</taxon>
    </lineage>
</organism>
<dbReference type="Gene3D" id="2.130.10.10">
    <property type="entry name" value="YVTN repeat-like/Quinoprotein amine dehydrogenase"/>
    <property type="match status" value="3"/>
</dbReference>
<accession>A0ABS3JEM6</accession>
<name>A0ABS3JEM6_9BACT</name>
<dbReference type="InterPro" id="IPR015943">
    <property type="entry name" value="WD40/YVTN_repeat-like_dom_sf"/>
</dbReference>
<evidence type="ECO:0000313" key="1">
    <source>
        <dbReference type="EMBL" id="MBO0948456.1"/>
    </source>
</evidence>
<keyword evidence="2" id="KW-1185">Reference proteome</keyword>
<evidence type="ECO:0000313" key="2">
    <source>
        <dbReference type="Proteomes" id="UP000664628"/>
    </source>
</evidence>
<dbReference type="Proteomes" id="UP000664628">
    <property type="component" value="Unassembled WGS sequence"/>
</dbReference>
<dbReference type="InterPro" id="IPR011110">
    <property type="entry name" value="Reg_prop"/>
</dbReference>
<comment type="caution">
    <text evidence="1">The sequence shown here is derived from an EMBL/GenBank/DDBJ whole genome shotgun (WGS) entry which is preliminary data.</text>
</comment>
<gene>
    <name evidence="1" type="ORF">J2I46_07700</name>
</gene>
<evidence type="ECO:0008006" key="3">
    <source>
        <dbReference type="Google" id="ProtNLM"/>
    </source>
</evidence>
<proteinExistence type="predicted"/>
<dbReference type="RefSeq" id="WP_207328427.1">
    <property type="nucleotide sequence ID" value="NZ_JAFMYW010000002.1"/>
</dbReference>
<sequence>MFVAVTACNEQPTSTPSKSGALLPSTTPVNWVGDPSKAFIQSQVSEYIRRMFQDKDGNIRFGRQGDGACRYDGKTLTYFTPKEGFSGEVVGGIEQLAAGTIWFATNDGDGRYDGKTFRTFTVKDGLSDNDIWSMLKDSKGNLWFGTLGGVSRYDGKTFISFPLPKASIAANPRFSPKLVWSFCEDRVGNIWFGLDGDGVRKYDGNSFTNYSIAEGLGNRFVQSILEDKRGELWFGTSGGVYRFNGKTFTNFTKKEANQ</sequence>
<dbReference type="Pfam" id="PF07494">
    <property type="entry name" value="Reg_prop"/>
    <property type="match status" value="3"/>
</dbReference>
<dbReference type="SUPFAM" id="SSF63829">
    <property type="entry name" value="Calcium-dependent phosphotriesterase"/>
    <property type="match status" value="1"/>
</dbReference>
<protein>
    <recommendedName>
        <fullName evidence="3">Histidine kinase</fullName>
    </recommendedName>
</protein>